<dbReference type="KEGG" id="obg:Verru16b_03319"/>
<feature type="binding site" evidence="5">
    <location>
        <position position="80"/>
    </location>
    <ligand>
        <name>spermidine</name>
        <dbReference type="ChEBI" id="CHEBI:57834"/>
    </ligand>
</feature>
<dbReference type="InterPro" id="IPR001188">
    <property type="entry name" value="Sperm_putr-bd"/>
</dbReference>
<proteinExistence type="predicted"/>
<feature type="binding site" evidence="5">
    <location>
        <begin position="162"/>
        <end position="165"/>
    </location>
    <ligand>
        <name>spermidine</name>
        <dbReference type="ChEBI" id="CHEBI:57834"/>
    </ligand>
</feature>
<sequence length="340" mass="37520">MKTPKKLLLALALLAGSTGVQAAELNLFGWSEYVPQDVLDGFTKETGITVNFETYASNEEMLSKLVAGGGNYDLVQPSEYAAELMIRRNMLAKLDKAKLPNFKNLSPEFLGQVHDPKDEYTVPYMSGTVGIVVNTAVVKDDIKGYKDVFQAKFKNRLVVLDDNREIVTWALYASGLPVNEINPTSLAKVRPLVSEWVKLVKVFDSGSPKTALLNGDVDIGIVWSGEAALLWKEDQKFKYVLPAEGAHRFIDIFAIPADAPHKDAAHAFINYILKPEVSKIVSENFPYTNPNLEARKLLTPEEQANPASYPTGSPKLETFRDIGKAAAEIDQLMTDLKSAQ</sequence>
<dbReference type="PANTHER" id="PTHR30222:SF17">
    <property type="entry name" value="SPERMIDINE_PUTRESCINE-BINDING PERIPLASMIC PROTEIN"/>
    <property type="match status" value="1"/>
</dbReference>
<keyword evidence="8" id="KW-1185">Reference proteome</keyword>
<dbReference type="Gene3D" id="3.40.190.10">
    <property type="entry name" value="Periplasmic binding protein-like II"/>
    <property type="match status" value="2"/>
</dbReference>
<dbReference type="GO" id="GO:0042597">
    <property type="term" value="C:periplasmic space"/>
    <property type="evidence" value="ECO:0007669"/>
    <property type="project" value="UniProtKB-SubCell"/>
</dbReference>
<dbReference type="Pfam" id="PF13416">
    <property type="entry name" value="SBP_bac_8"/>
    <property type="match status" value="1"/>
</dbReference>
<dbReference type="InterPro" id="IPR006059">
    <property type="entry name" value="SBP"/>
</dbReference>
<evidence type="ECO:0000256" key="3">
    <source>
        <dbReference type="ARBA" id="ARBA00022729"/>
    </source>
</evidence>
<feature type="binding site" evidence="5">
    <location>
        <position position="32"/>
    </location>
    <ligand>
        <name>spermidine</name>
        <dbReference type="ChEBI" id="CHEBI:57834"/>
    </ligand>
</feature>
<comment type="subcellular location">
    <subcellularLocation>
        <location evidence="1">Periplasm</location>
    </subcellularLocation>
</comment>
<dbReference type="AlphaFoldDB" id="A0A1D8AZ97"/>
<feature type="chain" id="PRO_5009105402" evidence="6">
    <location>
        <begin position="23"/>
        <end position="340"/>
    </location>
</feature>
<dbReference type="RefSeq" id="WP_069963298.1">
    <property type="nucleotide sequence ID" value="NZ_CP016094.1"/>
</dbReference>
<organism evidence="7 8">
    <name type="scientific">Lacunisphaera limnophila</name>
    <dbReference type="NCBI Taxonomy" id="1838286"/>
    <lineage>
        <taxon>Bacteria</taxon>
        <taxon>Pseudomonadati</taxon>
        <taxon>Verrucomicrobiota</taxon>
        <taxon>Opitutia</taxon>
        <taxon>Opitutales</taxon>
        <taxon>Opitutaceae</taxon>
        <taxon>Lacunisphaera</taxon>
    </lineage>
</organism>
<evidence type="ECO:0000256" key="6">
    <source>
        <dbReference type="SAM" id="SignalP"/>
    </source>
</evidence>
<dbReference type="PANTHER" id="PTHR30222">
    <property type="entry name" value="SPERMIDINE/PUTRESCINE-BINDING PERIPLASMIC PROTEIN"/>
    <property type="match status" value="1"/>
</dbReference>
<name>A0A1D8AZ97_9BACT</name>
<dbReference type="PIRSF" id="PIRSF019574">
    <property type="entry name" value="Periplasmic_polyamine_BP"/>
    <property type="match status" value="1"/>
</dbReference>
<dbReference type="SUPFAM" id="SSF53850">
    <property type="entry name" value="Periplasmic binding protein-like II"/>
    <property type="match status" value="1"/>
</dbReference>
<accession>A0A1D8AZ97</accession>
<evidence type="ECO:0000256" key="5">
    <source>
        <dbReference type="PIRSR" id="PIRSR019574-1"/>
    </source>
</evidence>
<dbReference type="OrthoDB" id="9769319at2"/>
<keyword evidence="2" id="KW-0813">Transport</keyword>
<dbReference type="PATRIC" id="fig|1838286.3.peg.3359"/>
<keyword evidence="3 6" id="KW-0732">Signal</keyword>
<evidence type="ECO:0000313" key="7">
    <source>
        <dbReference type="EMBL" id="AOS46222.1"/>
    </source>
</evidence>
<dbReference type="CDD" id="cd13590">
    <property type="entry name" value="PBP2_PotD_PotF_like"/>
    <property type="match status" value="1"/>
</dbReference>
<dbReference type="Proteomes" id="UP000095228">
    <property type="component" value="Chromosome"/>
</dbReference>
<evidence type="ECO:0000256" key="2">
    <source>
        <dbReference type="ARBA" id="ARBA00022448"/>
    </source>
</evidence>
<gene>
    <name evidence="7" type="primary">potD</name>
    <name evidence="7" type="ORF">Verru16b_03319</name>
</gene>
<evidence type="ECO:0000313" key="8">
    <source>
        <dbReference type="Proteomes" id="UP000095228"/>
    </source>
</evidence>
<dbReference type="PRINTS" id="PR00909">
    <property type="entry name" value="SPERMDNBNDNG"/>
</dbReference>
<evidence type="ECO:0000256" key="1">
    <source>
        <dbReference type="ARBA" id="ARBA00004418"/>
    </source>
</evidence>
<protein>
    <submittedName>
        <fullName evidence="7">Spermidine/putrescine-binding periplasmic protein</fullName>
    </submittedName>
</protein>
<feature type="signal peptide" evidence="6">
    <location>
        <begin position="1"/>
        <end position="22"/>
    </location>
</feature>
<evidence type="ECO:0000256" key="4">
    <source>
        <dbReference type="ARBA" id="ARBA00022764"/>
    </source>
</evidence>
<dbReference type="STRING" id="1838286.Verru16b_03319"/>
<dbReference type="GO" id="GO:0019808">
    <property type="term" value="F:polyamine binding"/>
    <property type="evidence" value="ECO:0007669"/>
    <property type="project" value="InterPro"/>
</dbReference>
<dbReference type="EMBL" id="CP016094">
    <property type="protein sequence ID" value="AOS46222.1"/>
    <property type="molecule type" value="Genomic_DNA"/>
</dbReference>
<dbReference type="GO" id="GO:0015846">
    <property type="term" value="P:polyamine transport"/>
    <property type="evidence" value="ECO:0007669"/>
    <property type="project" value="InterPro"/>
</dbReference>
<reference evidence="7 8" key="1">
    <citation type="submission" date="2016-06" db="EMBL/GenBank/DDBJ databases">
        <title>Three novel species with peptidoglycan cell walls form the new genus Lacunisphaera gen. nov. in the family Opitutaceae of the verrucomicrobial subdivision 4.</title>
        <authorList>
            <person name="Rast P."/>
            <person name="Gloeckner I."/>
            <person name="Jogler M."/>
            <person name="Boedeker C."/>
            <person name="Jeske O."/>
            <person name="Wiegand S."/>
            <person name="Reinhardt R."/>
            <person name="Schumann P."/>
            <person name="Rohde M."/>
            <person name="Spring S."/>
            <person name="Gloeckner F.O."/>
            <person name="Jogler C."/>
        </authorList>
    </citation>
    <scope>NUCLEOTIDE SEQUENCE [LARGE SCALE GENOMIC DNA]</scope>
    <source>
        <strain evidence="7 8">IG16b</strain>
    </source>
</reference>
<keyword evidence="4" id="KW-0574">Periplasm</keyword>